<dbReference type="SUPFAM" id="SSF55785">
    <property type="entry name" value="PYP-like sensor domain (PAS domain)"/>
    <property type="match status" value="2"/>
</dbReference>
<dbReference type="PANTHER" id="PTHR24422:SF10">
    <property type="entry name" value="CHEMOTAXIS PROTEIN METHYLTRANSFERASE 2"/>
    <property type="match status" value="1"/>
</dbReference>
<dbReference type="OrthoDB" id="9765776at2"/>
<evidence type="ECO:0000259" key="4">
    <source>
        <dbReference type="PROSITE" id="PS50113"/>
    </source>
</evidence>
<dbReference type="Pfam" id="PF00015">
    <property type="entry name" value="MCPsignal"/>
    <property type="match status" value="1"/>
</dbReference>
<dbReference type="PANTHER" id="PTHR24422">
    <property type="entry name" value="CHEMOTAXIS PROTEIN METHYLTRANSFERASE"/>
    <property type="match status" value="1"/>
</dbReference>
<dbReference type="InterPro" id="IPR001610">
    <property type="entry name" value="PAC"/>
</dbReference>
<dbReference type="Proteomes" id="UP000176037">
    <property type="component" value="Unassembled WGS sequence"/>
</dbReference>
<dbReference type="PROSITE" id="PS50111">
    <property type="entry name" value="CHEMOTAXIS_TRANSDUC_2"/>
    <property type="match status" value="1"/>
</dbReference>
<evidence type="ECO:0000313" key="6">
    <source>
        <dbReference type="Proteomes" id="UP000176037"/>
    </source>
</evidence>
<dbReference type="InterPro" id="IPR035965">
    <property type="entry name" value="PAS-like_dom_sf"/>
</dbReference>
<organism evidence="5 6">
    <name type="scientific">Alteromonas lipolytica</name>
    <dbReference type="NCBI Taxonomy" id="1856405"/>
    <lineage>
        <taxon>Bacteria</taxon>
        <taxon>Pseudomonadati</taxon>
        <taxon>Pseudomonadota</taxon>
        <taxon>Gammaproteobacteria</taxon>
        <taxon>Alteromonadales</taxon>
        <taxon>Alteromonadaceae</taxon>
        <taxon>Alteromonas/Salinimonas group</taxon>
        <taxon>Alteromonas</taxon>
    </lineage>
</organism>
<proteinExistence type="predicted"/>
<name>A0A1E8FL01_9ALTE</name>
<dbReference type="SMART" id="SM00283">
    <property type="entry name" value="MA"/>
    <property type="match status" value="1"/>
</dbReference>
<dbReference type="PRINTS" id="PR00260">
    <property type="entry name" value="CHEMTRNSDUCR"/>
</dbReference>
<dbReference type="Gene3D" id="3.30.450.20">
    <property type="entry name" value="PAS domain"/>
    <property type="match status" value="2"/>
</dbReference>
<feature type="domain" description="PAC" evidence="4">
    <location>
        <begin position="212"/>
        <end position="266"/>
    </location>
</feature>
<dbReference type="CDD" id="cd00130">
    <property type="entry name" value="PAS"/>
    <property type="match status" value="2"/>
</dbReference>
<reference evidence="5 6" key="1">
    <citation type="submission" date="2016-09" db="EMBL/GenBank/DDBJ databases">
        <title>Alteromonas lipolytica, a new species isolated from sea water.</title>
        <authorList>
            <person name="Wu Y.-H."/>
            <person name="Cheng H."/>
            <person name="Xu X.-W."/>
        </authorList>
    </citation>
    <scope>NUCLEOTIDE SEQUENCE [LARGE SCALE GENOMIC DNA]</scope>
    <source>
        <strain evidence="5 6">JW12</strain>
    </source>
</reference>
<evidence type="ECO:0000256" key="1">
    <source>
        <dbReference type="ARBA" id="ARBA00023224"/>
    </source>
</evidence>
<gene>
    <name evidence="5" type="ORF">BFC17_10415</name>
</gene>
<dbReference type="Gene3D" id="1.10.287.950">
    <property type="entry name" value="Methyl-accepting chemotaxis protein"/>
    <property type="match status" value="1"/>
</dbReference>
<dbReference type="Pfam" id="PF08447">
    <property type="entry name" value="PAS_3"/>
    <property type="match status" value="1"/>
</dbReference>
<keyword evidence="6" id="KW-1185">Reference proteome</keyword>
<dbReference type="RefSeq" id="WP_070174958.1">
    <property type="nucleotide sequence ID" value="NZ_BMJR01000004.1"/>
</dbReference>
<dbReference type="InterPro" id="IPR004089">
    <property type="entry name" value="MCPsignal_dom"/>
</dbReference>
<dbReference type="GO" id="GO:0004888">
    <property type="term" value="F:transmembrane signaling receptor activity"/>
    <property type="evidence" value="ECO:0007669"/>
    <property type="project" value="InterPro"/>
</dbReference>
<dbReference type="InterPro" id="IPR013656">
    <property type="entry name" value="PAS_4"/>
</dbReference>
<dbReference type="SUPFAM" id="SSF58104">
    <property type="entry name" value="Methyl-accepting chemotaxis protein (MCP) signaling domain"/>
    <property type="match status" value="1"/>
</dbReference>
<accession>A0A1E8FL01</accession>
<dbReference type="InterPro" id="IPR004090">
    <property type="entry name" value="Chemotax_Me-accpt_rcpt"/>
</dbReference>
<dbReference type="EMBL" id="MJIC01000004">
    <property type="protein sequence ID" value="OFI36113.1"/>
    <property type="molecule type" value="Genomic_DNA"/>
</dbReference>
<dbReference type="STRING" id="1856405.BFC17_10415"/>
<dbReference type="PROSITE" id="PS50113">
    <property type="entry name" value="PAC"/>
    <property type="match status" value="2"/>
</dbReference>
<evidence type="ECO:0000259" key="3">
    <source>
        <dbReference type="PROSITE" id="PS50111"/>
    </source>
</evidence>
<dbReference type="GO" id="GO:0006935">
    <property type="term" value="P:chemotaxis"/>
    <property type="evidence" value="ECO:0007669"/>
    <property type="project" value="InterPro"/>
</dbReference>
<feature type="domain" description="PAC" evidence="4">
    <location>
        <begin position="92"/>
        <end position="146"/>
    </location>
</feature>
<dbReference type="InterPro" id="IPR000014">
    <property type="entry name" value="PAS"/>
</dbReference>
<dbReference type="InterPro" id="IPR013655">
    <property type="entry name" value="PAS_fold_3"/>
</dbReference>
<protein>
    <submittedName>
        <fullName evidence="5">Chemotaxis protein</fullName>
    </submittedName>
</protein>
<dbReference type="GO" id="GO:0007165">
    <property type="term" value="P:signal transduction"/>
    <property type="evidence" value="ECO:0007669"/>
    <property type="project" value="UniProtKB-KW"/>
</dbReference>
<sequence length="431" mass="47264">MIFPFKRKNAEASMPHAQTPIEKSEIKAFEANVAMIRFTPDGVVLNANSHFLDLMGYSLPEVSGQHHKLFCDSEFVRSSEYKMFWQDLAGGKAVKGLFKRLTKTGQAIYLEASYFPALNDAGEVFGVVKVASDVTQRELAKQVNDDVLRALNVSQAVIEFTPEGYVIDANDNFLQAMEYDADEIKGQHHRMFCEEGYYLKHPDFWQTLKNGQHLTGRFKRKTKSGRELWLEATYNPIKDRDGNVVRVVKFASDITQRVASTFEAVEAAAATSAQTNDITSTAISVLNEAMDTSRTIAADIDTIMQQGNSLTTQFKSITDIVATIQNIADQTNLLALNAAIEAARAGDAGRGFSVVAGEVRSLASSTSQATDNIARVVQENHRLIGSIVSALAGVSATATEGEENMKEVSAGLNDVSRGVSQFVRLVDEFKP</sequence>
<dbReference type="InterPro" id="IPR050903">
    <property type="entry name" value="Bact_Chemotaxis_MeTrfase"/>
</dbReference>
<dbReference type="GO" id="GO:0016020">
    <property type="term" value="C:membrane"/>
    <property type="evidence" value="ECO:0007669"/>
    <property type="project" value="InterPro"/>
</dbReference>
<dbReference type="SMART" id="SM00086">
    <property type="entry name" value="PAC"/>
    <property type="match status" value="2"/>
</dbReference>
<dbReference type="InterPro" id="IPR000700">
    <property type="entry name" value="PAS-assoc_C"/>
</dbReference>
<keyword evidence="1 2" id="KW-0807">Transducer</keyword>
<comment type="caution">
    <text evidence="5">The sequence shown here is derived from an EMBL/GenBank/DDBJ whole genome shotgun (WGS) entry which is preliminary data.</text>
</comment>
<evidence type="ECO:0000313" key="5">
    <source>
        <dbReference type="EMBL" id="OFI36113.1"/>
    </source>
</evidence>
<dbReference type="AlphaFoldDB" id="A0A1E8FL01"/>
<feature type="domain" description="Methyl-accepting transducer" evidence="3">
    <location>
        <begin position="251"/>
        <end position="431"/>
    </location>
</feature>
<evidence type="ECO:0000256" key="2">
    <source>
        <dbReference type="PROSITE-ProRule" id="PRU00284"/>
    </source>
</evidence>
<dbReference type="NCBIfam" id="TIGR00229">
    <property type="entry name" value="sensory_box"/>
    <property type="match status" value="2"/>
</dbReference>
<dbReference type="Pfam" id="PF08448">
    <property type="entry name" value="PAS_4"/>
    <property type="match status" value="1"/>
</dbReference>